<dbReference type="RefSeq" id="XP_013762386.1">
    <property type="nucleotide sequence ID" value="XM_013906932.1"/>
</dbReference>
<dbReference type="GeneID" id="25560448"/>
<dbReference type="OMA" id="IFYHEIT"/>
<dbReference type="InterPro" id="IPR028934">
    <property type="entry name" value="Vps26-related"/>
</dbReference>
<proteinExistence type="inferred from homology"/>
<protein>
    <submittedName>
        <fullName evidence="2">Vacuolar protein sorting-associated protein 26</fullName>
    </submittedName>
</protein>
<keyword evidence="3" id="KW-1185">Reference proteome</keyword>
<evidence type="ECO:0000313" key="2">
    <source>
        <dbReference type="EMBL" id="KNC50490.1"/>
    </source>
</evidence>
<dbReference type="Gene3D" id="2.60.40.640">
    <property type="match status" value="2"/>
</dbReference>
<comment type="similarity">
    <text evidence="1">Belongs to the VPS26 family.</text>
</comment>
<dbReference type="OrthoDB" id="3821113at2759"/>
<dbReference type="GO" id="GO:0006886">
    <property type="term" value="P:intracellular protein transport"/>
    <property type="evidence" value="ECO:0007669"/>
    <property type="project" value="InterPro"/>
</dbReference>
<dbReference type="InterPro" id="IPR014752">
    <property type="entry name" value="Arrestin-like_C"/>
</dbReference>
<dbReference type="Pfam" id="PF03643">
    <property type="entry name" value="Vps26"/>
    <property type="match status" value="1"/>
</dbReference>
<sequence length="344" mass="37464">MLRAAFGSSGLEVAAEFTTLTGEPQSTTTSPNRLPLYIGDEDIRGMLYITAPLSAPASAAEAEPTSADIEPSDEHATDAVAATAPPAAVQFVHDGLTLELEGVVTTTTGDRIVFLSTCVKLARAGTLAAVPGGDPLVFGFQINNLDKPHESYVGSNVTVAYLLRLVASKPRKLLGSAGARAKHEFSIWVANYQVPPERNPPLVIEFGFDDVLKVELEYAQSKFALDDVLVGRLYFETVRIAIDSIALSLVRVESVVHGPGTLRKSRPIFYHEITDGAPVHGEAVPIRIFLDDFPLTPTYKNIHNVFSVKYVLNIIVVDDADRRYFKQQEIVLWRPPPGDLIELE</sequence>
<dbReference type="Proteomes" id="UP000054408">
    <property type="component" value="Unassembled WGS sequence"/>
</dbReference>
<organism evidence="2 3">
    <name type="scientific">Thecamonas trahens ATCC 50062</name>
    <dbReference type="NCBI Taxonomy" id="461836"/>
    <lineage>
        <taxon>Eukaryota</taxon>
        <taxon>Apusozoa</taxon>
        <taxon>Apusomonadida</taxon>
        <taxon>Apusomonadidae</taxon>
        <taxon>Thecamonas</taxon>
    </lineage>
</organism>
<gene>
    <name evidence="2" type="ORF">AMSG_00653</name>
</gene>
<dbReference type="STRING" id="461836.A0A0L0DE30"/>
<dbReference type="PANTHER" id="PTHR12233">
    <property type="entry name" value="VACUOLAR PROTEIN SORTING 26 RELATED"/>
    <property type="match status" value="1"/>
</dbReference>
<accession>A0A0L0DE30</accession>
<evidence type="ECO:0000313" key="3">
    <source>
        <dbReference type="Proteomes" id="UP000054408"/>
    </source>
</evidence>
<evidence type="ECO:0000256" key="1">
    <source>
        <dbReference type="ARBA" id="ARBA00009100"/>
    </source>
</evidence>
<name>A0A0L0DE30_THETB</name>
<dbReference type="AlphaFoldDB" id="A0A0L0DE30"/>
<dbReference type="EMBL" id="GL349435">
    <property type="protein sequence ID" value="KNC50490.1"/>
    <property type="molecule type" value="Genomic_DNA"/>
</dbReference>
<reference evidence="2 3" key="1">
    <citation type="submission" date="2010-05" db="EMBL/GenBank/DDBJ databases">
        <title>The Genome Sequence of Thecamonas trahens ATCC 50062.</title>
        <authorList>
            <consortium name="The Broad Institute Genome Sequencing Platform"/>
            <person name="Russ C."/>
            <person name="Cuomo C."/>
            <person name="Shea T."/>
            <person name="Young S.K."/>
            <person name="Zeng Q."/>
            <person name="Koehrsen M."/>
            <person name="Haas B."/>
            <person name="Borodovsky M."/>
            <person name="Guigo R."/>
            <person name="Alvarado L."/>
            <person name="Berlin A."/>
            <person name="Bochicchio J."/>
            <person name="Borenstein D."/>
            <person name="Chapman S."/>
            <person name="Chen Z."/>
            <person name="Freedman E."/>
            <person name="Gellesch M."/>
            <person name="Goldberg J."/>
            <person name="Griggs A."/>
            <person name="Gujja S."/>
            <person name="Heilman E."/>
            <person name="Heiman D."/>
            <person name="Hepburn T."/>
            <person name="Howarth C."/>
            <person name="Jen D."/>
            <person name="Larson L."/>
            <person name="Mehta T."/>
            <person name="Park D."/>
            <person name="Pearson M."/>
            <person name="Roberts A."/>
            <person name="Saif S."/>
            <person name="Shenoy N."/>
            <person name="Sisk P."/>
            <person name="Stolte C."/>
            <person name="Sykes S."/>
            <person name="Thomson T."/>
            <person name="Walk T."/>
            <person name="White J."/>
            <person name="Yandava C."/>
            <person name="Burger G."/>
            <person name="Gray M.W."/>
            <person name="Holland P.W.H."/>
            <person name="King N."/>
            <person name="Lang F.B.F."/>
            <person name="Roger A.J."/>
            <person name="Ruiz-Trillo I."/>
            <person name="Lander E."/>
            <person name="Nusbaum C."/>
        </authorList>
    </citation>
    <scope>NUCLEOTIDE SEQUENCE [LARGE SCALE GENOMIC DNA]</scope>
    <source>
        <strain evidence="2 3">ATCC 50062</strain>
    </source>
</reference>
<dbReference type="eggNOG" id="KOG3063">
    <property type="taxonomic scope" value="Eukaryota"/>
</dbReference>